<sequence>LRRRREDADRKEGTNVASGMPNDSQPSEECALDWEFELTQLKAAFKPIDEGSVAILKEEMRMIYLTHGKRWRNCIGEDDGTYIKSKLFASELIAAQIPETTHGGSTGSFISML</sequence>
<reference evidence="2 3" key="3">
    <citation type="journal article" date="2013" name="Rice">
        <title>Improvement of the Oryza sativa Nipponbare reference genome using next generation sequence and optical map data.</title>
        <authorList>
            <person name="Kawahara Y."/>
            <person name="de la Bastide M."/>
            <person name="Hamilton J.P."/>
            <person name="Kanamori H."/>
            <person name="McCombie W.R."/>
            <person name="Ouyang S."/>
            <person name="Schwartz D.C."/>
            <person name="Tanaka T."/>
            <person name="Wu J."/>
            <person name="Zhou S."/>
            <person name="Childs K.L."/>
            <person name="Davidson R.M."/>
            <person name="Lin H."/>
            <person name="Quesada-Ocampo L."/>
            <person name="Vaillancourt B."/>
            <person name="Sakai H."/>
            <person name="Lee S.S."/>
            <person name="Kim J."/>
            <person name="Numa H."/>
            <person name="Itoh T."/>
            <person name="Buell C.R."/>
            <person name="Matsumoto T."/>
        </authorList>
    </citation>
    <scope>NUCLEOTIDE SEQUENCE [LARGE SCALE GENOMIC DNA]</scope>
    <source>
        <strain evidence="3">cv. Nipponbare</strain>
    </source>
</reference>
<keyword evidence="3" id="KW-1185">Reference proteome</keyword>
<evidence type="ECO:0000256" key="1">
    <source>
        <dbReference type="SAM" id="MobiDB-lite"/>
    </source>
</evidence>
<name>A0A0P0YCY2_ORYSJ</name>
<feature type="non-terminal residue" evidence="2">
    <location>
        <position position="1"/>
    </location>
</feature>
<dbReference type="EMBL" id="AP014968">
    <property type="protein sequence ID" value="BAT18145.1"/>
    <property type="molecule type" value="Genomic_DNA"/>
</dbReference>
<proteinExistence type="predicted"/>
<gene>
    <name evidence="2" type="ordered locus">Os12g0621766</name>
    <name evidence="2" type="ORF">OSNPB_120621766</name>
</gene>
<evidence type="ECO:0000313" key="3">
    <source>
        <dbReference type="Proteomes" id="UP000059680"/>
    </source>
</evidence>
<organism evidence="2 3">
    <name type="scientific">Oryza sativa subsp. japonica</name>
    <name type="common">Rice</name>
    <dbReference type="NCBI Taxonomy" id="39947"/>
    <lineage>
        <taxon>Eukaryota</taxon>
        <taxon>Viridiplantae</taxon>
        <taxon>Streptophyta</taxon>
        <taxon>Embryophyta</taxon>
        <taxon>Tracheophyta</taxon>
        <taxon>Spermatophyta</taxon>
        <taxon>Magnoliopsida</taxon>
        <taxon>Liliopsida</taxon>
        <taxon>Poales</taxon>
        <taxon>Poaceae</taxon>
        <taxon>BOP clade</taxon>
        <taxon>Oryzoideae</taxon>
        <taxon>Oryzeae</taxon>
        <taxon>Oryzinae</taxon>
        <taxon>Oryza</taxon>
        <taxon>Oryza sativa</taxon>
    </lineage>
</organism>
<accession>A0A0P0YCY2</accession>
<protein>
    <submittedName>
        <fullName evidence="2">Os12g0621766 protein</fullName>
    </submittedName>
</protein>
<evidence type="ECO:0000313" key="2">
    <source>
        <dbReference type="EMBL" id="BAT18145.1"/>
    </source>
</evidence>
<dbReference type="AlphaFoldDB" id="A0A0P0YCY2"/>
<reference evidence="3" key="1">
    <citation type="journal article" date="2005" name="Nature">
        <title>The map-based sequence of the rice genome.</title>
        <authorList>
            <consortium name="International rice genome sequencing project (IRGSP)"/>
            <person name="Matsumoto T."/>
            <person name="Wu J."/>
            <person name="Kanamori H."/>
            <person name="Katayose Y."/>
            <person name="Fujisawa M."/>
            <person name="Namiki N."/>
            <person name="Mizuno H."/>
            <person name="Yamamoto K."/>
            <person name="Antonio B.A."/>
            <person name="Baba T."/>
            <person name="Sakata K."/>
            <person name="Nagamura Y."/>
            <person name="Aoki H."/>
            <person name="Arikawa K."/>
            <person name="Arita K."/>
            <person name="Bito T."/>
            <person name="Chiden Y."/>
            <person name="Fujitsuka N."/>
            <person name="Fukunaka R."/>
            <person name="Hamada M."/>
            <person name="Harada C."/>
            <person name="Hayashi A."/>
            <person name="Hijishita S."/>
            <person name="Honda M."/>
            <person name="Hosokawa S."/>
            <person name="Ichikawa Y."/>
            <person name="Idonuma A."/>
            <person name="Iijima M."/>
            <person name="Ikeda M."/>
            <person name="Ikeno M."/>
            <person name="Ito K."/>
            <person name="Ito S."/>
            <person name="Ito T."/>
            <person name="Ito Y."/>
            <person name="Ito Y."/>
            <person name="Iwabuchi A."/>
            <person name="Kamiya K."/>
            <person name="Karasawa W."/>
            <person name="Kurita K."/>
            <person name="Katagiri S."/>
            <person name="Kikuta A."/>
            <person name="Kobayashi H."/>
            <person name="Kobayashi N."/>
            <person name="Machita K."/>
            <person name="Maehara T."/>
            <person name="Masukawa M."/>
            <person name="Mizubayashi T."/>
            <person name="Mukai Y."/>
            <person name="Nagasaki H."/>
            <person name="Nagata Y."/>
            <person name="Naito S."/>
            <person name="Nakashima M."/>
            <person name="Nakama Y."/>
            <person name="Nakamichi Y."/>
            <person name="Nakamura M."/>
            <person name="Meguro A."/>
            <person name="Negishi M."/>
            <person name="Ohta I."/>
            <person name="Ohta T."/>
            <person name="Okamoto M."/>
            <person name="Ono N."/>
            <person name="Saji S."/>
            <person name="Sakaguchi M."/>
            <person name="Sakai K."/>
            <person name="Shibata M."/>
            <person name="Shimokawa T."/>
            <person name="Song J."/>
            <person name="Takazaki Y."/>
            <person name="Terasawa K."/>
            <person name="Tsugane M."/>
            <person name="Tsuji K."/>
            <person name="Ueda S."/>
            <person name="Waki K."/>
            <person name="Yamagata H."/>
            <person name="Yamamoto M."/>
            <person name="Yamamoto S."/>
            <person name="Yamane H."/>
            <person name="Yoshiki S."/>
            <person name="Yoshihara R."/>
            <person name="Yukawa K."/>
            <person name="Zhong H."/>
            <person name="Yano M."/>
            <person name="Yuan Q."/>
            <person name="Ouyang S."/>
            <person name="Liu J."/>
            <person name="Jones K.M."/>
            <person name="Gansberger K."/>
            <person name="Moffat K."/>
            <person name="Hill J."/>
            <person name="Bera J."/>
            <person name="Fadrosh D."/>
            <person name="Jin S."/>
            <person name="Johri S."/>
            <person name="Kim M."/>
            <person name="Overton L."/>
            <person name="Reardon M."/>
            <person name="Tsitrin T."/>
            <person name="Vuong H."/>
            <person name="Weaver B."/>
            <person name="Ciecko A."/>
            <person name="Tallon L."/>
            <person name="Jackson J."/>
            <person name="Pai G."/>
            <person name="Aken S.V."/>
            <person name="Utterback T."/>
            <person name="Reidmuller S."/>
            <person name="Feldblyum T."/>
            <person name="Hsiao J."/>
            <person name="Zismann V."/>
            <person name="Iobst S."/>
            <person name="de Vazeille A.R."/>
            <person name="Buell C.R."/>
            <person name="Ying K."/>
            <person name="Li Y."/>
            <person name="Lu T."/>
            <person name="Huang Y."/>
            <person name="Zhao Q."/>
            <person name="Feng Q."/>
            <person name="Zhang L."/>
            <person name="Zhu J."/>
            <person name="Weng Q."/>
            <person name="Mu J."/>
            <person name="Lu Y."/>
            <person name="Fan D."/>
            <person name="Liu Y."/>
            <person name="Guan J."/>
            <person name="Zhang Y."/>
            <person name="Yu S."/>
            <person name="Liu X."/>
            <person name="Zhang Y."/>
            <person name="Hong G."/>
            <person name="Han B."/>
            <person name="Choisne N."/>
            <person name="Demange N."/>
            <person name="Orjeda G."/>
            <person name="Samain S."/>
            <person name="Cattolico L."/>
            <person name="Pelletier E."/>
            <person name="Couloux A."/>
            <person name="Segurens B."/>
            <person name="Wincker P."/>
            <person name="D'Hont A."/>
            <person name="Scarpelli C."/>
            <person name="Weissenbach J."/>
            <person name="Salanoubat M."/>
            <person name="Quetier F."/>
            <person name="Yu Y."/>
            <person name="Kim H.R."/>
            <person name="Rambo T."/>
            <person name="Currie J."/>
            <person name="Collura K."/>
            <person name="Luo M."/>
            <person name="Yang T."/>
            <person name="Ammiraju J.S.S."/>
            <person name="Engler F."/>
            <person name="Soderlund C."/>
            <person name="Wing R.A."/>
            <person name="Palmer L.E."/>
            <person name="de la Bastide M."/>
            <person name="Spiegel L."/>
            <person name="Nascimento L."/>
            <person name="Zutavern T."/>
            <person name="O'Shaughnessy A."/>
            <person name="Dike S."/>
            <person name="Dedhia N."/>
            <person name="Preston R."/>
            <person name="Balija V."/>
            <person name="McCombie W.R."/>
            <person name="Chow T."/>
            <person name="Chen H."/>
            <person name="Chung M."/>
            <person name="Chen C."/>
            <person name="Shaw J."/>
            <person name="Wu H."/>
            <person name="Hsiao K."/>
            <person name="Chao Y."/>
            <person name="Chu M."/>
            <person name="Cheng C."/>
            <person name="Hour A."/>
            <person name="Lee P."/>
            <person name="Lin S."/>
            <person name="Lin Y."/>
            <person name="Liou J."/>
            <person name="Liu S."/>
            <person name="Hsing Y."/>
            <person name="Raghuvanshi S."/>
            <person name="Mohanty A."/>
            <person name="Bharti A.K."/>
            <person name="Gaur A."/>
            <person name="Gupta V."/>
            <person name="Kumar D."/>
            <person name="Ravi V."/>
            <person name="Vij S."/>
            <person name="Kapur A."/>
            <person name="Khurana P."/>
            <person name="Khurana P."/>
            <person name="Khurana J.P."/>
            <person name="Tyagi A.K."/>
            <person name="Gaikwad K."/>
            <person name="Singh A."/>
            <person name="Dalal V."/>
            <person name="Srivastava S."/>
            <person name="Dixit A."/>
            <person name="Pal A.K."/>
            <person name="Ghazi I.A."/>
            <person name="Yadav M."/>
            <person name="Pandit A."/>
            <person name="Bhargava A."/>
            <person name="Sureshbabu K."/>
            <person name="Batra K."/>
            <person name="Sharma T.R."/>
            <person name="Mohapatra T."/>
            <person name="Singh N.K."/>
            <person name="Messing J."/>
            <person name="Nelson A.B."/>
            <person name="Fuks G."/>
            <person name="Kavchok S."/>
            <person name="Keizer G."/>
            <person name="Linton E."/>
            <person name="Llaca V."/>
            <person name="Song R."/>
            <person name="Tanyolac B."/>
            <person name="Young S."/>
            <person name="Ho-Il K."/>
            <person name="Hahn J.H."/>
            <person name="Sangsakoo G."/>
            <person name="Vanavichit A."/>
            <person name="de Mattos Luiz.A.T."/>
            <person name="Zimmer P.D."/>
            <person name="Malone G."/>
            <person name="Dellagostin O."/>
            <person name="de Oliveira A.C."/>
            <person name="Bevan M."/>
            <person name="Bancroft I."/>
            <person name="Minx P."/>
            <person name="Cordum H."/>
            <person name="Wilson R."/>
            <person name="Cheng Z."/>
            <person name="Jin W."/>
            <person name="Jiang J."/>
            <person name="Leong S.A."/>
            <person name="Iwama H."/>
            <person name="Gojobori T."/>
            <person name="Itoh T."/>
            <person name="Niimura Y."/>
            <person name="Fujii Y."/>
            <person name="Habara T."/>
            <person name="Sakai H."/>
            <person name="Sato Y."/>
            <person name="Wilson G."/>
            <person name="Kumar K."/>
            <person name="McCouch S."/>
            <person name="Juretic N."/>
            <person name="Hoen D."/>
            <person name="Wright S."/>
            <person name="Bruskiewich R."/>
            <person name="Bureau T."/>
            <person name="Miyao A."/>
            <person name="Hirochika H."/>
            <person name="Nishikawa T."/>
            <person name="Kadowaki K."/>
            <person name="Sugiura M."/>
            <person name="Burr B."/>
            <person name="Sasaki T."/>
        </authorList>
    </citation>
    <scope>NUCLEOTIDE SEQUENCE [LARGE SCALE GENOMIC DNA]</scope>
    <source>
        <strain evidence="3">cv. Nipponbare</strain>
    </source>
</reference>
<dbReference type="Proteomes" id="UP000059680">
    <property type="component" value="Chromosome 12"/>
</dbReference>
<feature type="compositionally biased region" description="Polar residues" evidence="1">
    <location>
        <begin position="15"/>
        <end position="27"/>
    </location>
</feature>
<reference evidence="2 3" key="2">
    <citation type="journal article" date="2013" name="Plant Cell Physiol.">
        <title>Rice Annotation Project Database (RAP-DB): an integrative and interactive database for rice genomics.</title>
        <authorList>
            <person name="Sakai H."/>
            <person name="Lee S.S."/>
            <person name="Tanaka T."/>
            <person name="Numa H."/>
            <person name="Kim J."/>
            <person name="Kawahara Y."/>
            <person name="Wakimoto H."/>
            <person name="Yang C.C."/>
            <person name="Iwamoto M."/>
            <person name="Abe T."/>
            <person name="Yamada Y."/>
            <person name="Muto A."/>
            <person name="Inokuchi H."/>
            <person name="Ikemura T."/>
            <person name="Matsumoto T."/>
            <person name="Sasaki T."/>
            <person name="Itoh T."/>
        </authorList>
    </citation>
    <scope>NUCLEOTIDE SEQUENCE [LARGE SCALE GENOMIC DNA]</scope>
    <source>
        <strain evidence="3">cv. Nipponbare</strain>
    </source>
</reference>
<dbReference type="InParanoid" id="A0A0P0YCY2"/>
<dbReference type="PaxDb" id="39947-A0A0P0YCY2"/>
<feature type="region of interest" description="Disordered" evidence="1">
    <location>
        <begin position="1"/>
        <end position="28"/>
    </location>
</feature>
<feature type="compositionally biased region" description="Basic and acidic residues" evidence="1">
    <location>
        <begin position="1"/>
        <end position="13"/>
    </location>
</feature>